<evidence type="ECO:0000256" key="5">
    <source>
        <dbReference type="ARBA" id="ARBA00023172"/>
    </source>
</evidence>
<comment type="similarity">
    <text evidence="2">Belongs to the transposase mutator family.</text>
</comment>
<protein>
    <recommendedName>
        <fullName evidence="8">MULE transposase domain-containing protein</fullName>
    </recommendedName>
</protein>
<evidence type="ECO:0000256" key="2">
    <source>
        <dbReference type="ARBA" id="ARBA00010961"/>
    </source>
</evidence>
<evidence type="ECO:0000313" key="6">
    <source>
        <dbReference type="EMBL" id="EKY02914.1"/>
    </source>
</evidence>
<organism evidence="6 7">
    <name type="scientific">Hoylesella saccharolytica F0055</name>
    <dbReference type="NCBI Taxonomy" id="1127699"/>
    <lineage>
        <taxon>Bacteria</taxon>
        <taxon>Pseudomonadati</taxon>
        <taxon>Bacteroidota</taxon>
        <taxon>Bacteroidia</taxon>
        <taxon>Bacteroidales</taxon>
        <taxon>Prevotellaceae</taxon>
        <taxon>Hoylesella</taxon>
    </lineage>
</organism>
<evidence type="ECO:0000256" key="4">
    <source>
        <dbReference type="ARBA" id="ARBA00023125"/>
    </source>
</evidence>
<feature type="non-terminal residue" evidence="6">
    <location>
        <position position="261"/>
    </location>
</feature>
<keyword evidence="3" id="KW-0815">Transposition</keyword>
<dbReference type="HOGENOM" id="CLU_078214_2_0_10"/>
<dbReference type="GO" id="GO:0003677">
    <property type="term" value="F:DNA binding"/>
    <property type="evidence" value="ECO:0007669"/>
    <property type="project" value="UniProtKB-KW"/>
</dbReference>
<dbReference type="STRING" id="1127699.HMPREF9151_00621"/>
<name>L1NHE1_9BACT</name>
<sequence>MLLKFCEENKNNKNIYRTAIINNISLWNDYLTANRTISDLSILHKCSERTIRRRLSIVVDSFTATCPKSALIILDTTYFSKTFGVMLFQDASSGKILYRKFVKNETNRDYLDGLRYIAERGTIIKAVVCDGHMGLLQAIRFCPVQMCQFHQFQIVRRLLTNNPHLPAGVELLALIRRMFSMRKDEFITAFDKWCDKWKEFLNEQTLLISGKTTYTHRRLRTARRSIKTHLTWLYTCEEHPNIQIPHTTNLLEGFNSQLKRA</sequence>
<gene>
    <name evidence="6" type="ORF">HMPREF9151_00621</name>
</gene>
<proteinExistence type="inferred from homology"/>
<dbReference type="GO" id="GO:0004803">
    <property type="term" value="F:transposase activity"/>
    <property type="evidence" value="ECO:0007669"/>
    <property type="project" value="InterPro"/>
</dbReference>
<evidence type="ECO:0000256" key="1">
    <source>
        <dbReference type="ARBA" id="ARBA00002190"/>
    </source>
</evidence>
<evidence type="ECO:0008006" key="8">
    <source>
        <dbReference type="Google" id="ProtNLM"/>
    </source>
</evidence>
<keyword evidence="7" id="KW-1185">Reference proteome</keyword>
<dbReference type="EMBL" id="AMEP01000044">
    <property type="protein sequence ID" value="EKY02914.1"/>
    <property type="molecule type" value="Genomic_DNA"/>
</dbReference>
<evidence type="ECO:0000256" key="3">
    <source>
        <dbReference type="ARBA" id="ARBA00022578"/>
    </source>
</evidence>
<keyword evidence="4" id="KW-0238">DNA-binding</keyword>
<dbReference type="Proteomes" id="UP000010433">
    <property type="component" value="Unassembled WGS sequence"/>
</dbReference>
<comment type="caution">
    <text evidence="6">The sequence shown here is derived from an EMBL/GenBank/DDBJ whole genome shotgun (WGS) entry which is preliminary data.</text>
</comment>
<dbReference type="Pfam" id="PF00872">
    <property type="entry name" value="Transposase_mut"/>
    <property type="match status" value="1"/>
</dbReference>
<dbReference type="RefSeq" id="WP_009161791.1">
    <property type="nucleotide sequence ID" value="NZ_KB290974.1"/>
</dbReference>
<comment type="function">
    <text evidence="1">Required for the transposition of the insertion element.</text>
</comment>
<evidence type="ECO:0000313" key="7">
    <source>
        <dbReference type="Proteomes" id="UP000010433"/>
    </source>
</evidence>
<dbReference type="InterPro" id="IPR001207">
    <property type="entry name" value="Transposase_mutator"/>
</dbReference>
<keyword evidence="5" id="KW-0233">DNA recombination</keyword>
<dbReference type="GO" id="GO:0006313">
    <property type="term" value="P:DNA transposition"/>
    <property type="evidence" value="ECO:0007669"/>
    <property type="project" value="InterPro"/>
</dbReference>
<accession>L1NHE1</accession>
<reference evidence="6 7" key="1">
    <citation type="submission" date="2012-05" db="EMBL/GenBank/DDBJ databases">
        <authorList>
            <person name="Weinstock G."/>
            <person name="Sodergren E."/>
            <person name="Lobos E.A."/>
            <person name="Fulton L."/>
            <person name="Fulton R."/>
            <person name="Courtney L."/>
            <person name="Fronick C."/>
            <person name="O'Laughlin M."/>
            <person name="Godfrey J."/>
            <person name="Wilson R.M."/>
            <person name="Miner T."/>
            <person name="Farmer C."/>
            <person name="Delehaunty K."/>
            <person name="Cordes M."/>
            <person name="Minx P."/>
            <person name="Tomlinson C."/>
            <person name="Chen J."/>
            <person name="Wollam A."/>
            <person name="Pepin K.H."/>
            <person name="Bhonagiri V."/>
            <person name="Zhang X."/>
            <person name="Suruliraj S."/>
            <person name="Warren W."/>
            <person name="Mitreva M."/>
            <person name="Mardis E.R."/>
            <person name="Wilson R.K."/>
        </authorList>
    </citation>
    <scope>NUCLEOTIDE SEQUENCE [LARGE SCALE GENOMIC DNA]</scope>
    <source>
        <strain evidence="6 7">F0055</strain>
    </source>
</reference>
<dbReference type="AlphaFoldDB" id="L1NHE1"/>